<reference evidence="2" key="1">
    <citation type="submission" date="2021-01" db="EMBL/GenBank/DDBJ databases">
        <authorList>
            <person name="Kaushik A."/>
        </authorList>
    </citation>
    <scope>NUCLEOTIDE SEQUENCE</scope>
    <source>
        <strain evidence="2">AG2-2IIIB</strain>
    </source>
</reference>
<dbReference type="Proteomes" id="UP000663843">
    <property type="component" value="Unassembled WGS sequence"/>
</dbReference>
<feature type="compositionally biased region" description="Acidic residues" evidence="1">
    <location>
        <begin position="417"/>
        <end position="428"/>
    </location>
</feature>
<gene>
    <name evidence="2" type="ORF">RDB_LOCUS115574</name>
</gene>
<evidence type="ECO:0000313" key="3">
    <source>
        <dbReference type="Proteomes" id="UP000663843"/>
    </source>
</evidence>
<accession>A0A8H3C9Y0</accession>
<organism evidence="2 3">
    <name type="scientific">Rhizoctonia solani</name>
    <dbReference type="NCBI Taxonomy" id="456999"/>
    <lineage>
        <taxon>Eukaryota</taxon>
        <taxon>Fungi</taxon>
        <taxon>Dikarya</taxon>
        <taxon>Basidiomycota</taxon>
        <taxon>Agaricomycotina</taxon>
        <taxon>Agaricomycetes</taxon>
        <taxon>Cantharellales</taxon>
        <taxon>Ceratobasidiaceae</taxon>
        <taxon>Rhizoctonia</taxon>
    </lineage>
</organism>
<dbReference type="AlphaFoldDB" id="A0A8H3C9Y0"/>
<feature type="compositionally biased region" description="Acidic residues" evidence="1">
    <location>
        <begin position="278"/>
        <end position="287"/>
    </location>
</feature>
<feature type="compositionally biased region" description="Basic and acidic residues" evidence="1">
    <location>
        <begin position="148"/>
        <end position="179"/>
    </location>
</feature>
<comment type="caution">
    <text evidence="2">The sequence shown here is derived from an EMBL/GenBank/DDBJ whole genome shotgun (WGS) entry which is preliminary data.</text>
</comment>
<feature type="region of interest" description="Disordered" evidence="1">
    <location>
        <begin position="132"/>
        <end position="442"/>
    </location>
</feature>
<name>A0A8H3C9Y0_9AGAM</name>
<dbReference type="EMBL" id="CAJMWT010003794">
    <property type="protein sequence ID" value="CAE6479000.1"/>
    <property type="molecule type" value="Genomic_DNA"/>
</dbReference>
<sequence>MRAAVMANIPKKATIEEGKFLTWGHFGPSVHISVYNYVYASKPYFYHFRDKTGENNWLIDAEATEYLLEVGSYYKKTGNGINPMEFLQGYQSRNLKKNNTKKLYIEEPNSENPYYYPILGTDKNYAGKASTSQASSKYIVPPPSSSTKVRDARHADKVVAKEEARAKAEARVAKPRDLPSKASGTANEKLKPRPKPRPQPKRCIESDDESSDDEGSKLVSRPARSDAALLAPSSPIPTNYKGRSDCKPAGGTQPRKKSNQVPQKSSVRVIAGTQDLDRNDDESDEETTETKSRGGLNKAPALRRKSKPVPPSGRSDFEEDESEDNRSRVTIKRNQQKPEPSKLSIRERARLKMRPLRQPTPTLKENEVPYGQSKKAEIKINNQLPPYPESNVASKPSKVDAGLKESHKRAISHKEEVVEEEDKEEGVDEEQRRGKGAKLTPT</sequence>
<protein>
    <submittedName>
        <fullName evidence="2">Uncharacterized protein</fullName>
    </submittedName>
</protein>
<evidence type="ECO:0000313" key="2">
    <source>
        <dbReference type="EMBL" id="CAE6479000.1"/>
    </source>
</evidence>
<evidence type="ECO:0000256" key="1">
    <source>
        <dbReference type="SAM" id="MobiDB-lite"/>
    </source>
</evidence>
<proteinExistence type="predicted"/>